<dbReference type="InterPro" id="IPR013083">
    <property type="entry name" value="Znf_RING/FYVE/PHD"/>
</dbReference>
<feature type="transmembrane region" description="Helical" evidence="7">
    <location>
        <begin position="46"/>
        <end position="69"/>
    </location>
</feature>
<dbReference type="Gene3D" id="1.20.1530.20">
    <property type="match status" value="1"/>
</dbReference>
<dbReference type="Pfam" id="PF00999">
    <property type="entry name" value="Na_H_Exchanger"/>
    <property type="match status" value="1"/>
</dbReference>
<dbReference type="InterPro" id="IPR001607">
    <property type="entry name" value="Znf_UBP"/>
</dbReference>
<evidence type="ECO:0000256" key="3">
    <source>
        <dbReference type="ARBA" id="ARBA00022448"/>
    </source>
</evidence>
<dbReference type="EMBL" id="BAAAPC010000009">
    <property type="protein sequence ID" value="GAA1996887.1"/>
    <property type="molecule type" value="Genomic_DNA"/>
</dbReference>
<comment type="subcellular location">
    <subcellularLocation>
        <location evidence="1">Membrane</location>
        <topology evidence="1">Multi-pass membrane protein</topology>
    </subcellularLocation>
</comment>
<reference evidence="9 10" key="1">
    <citation type="journal article" date="2019" name="Int. J. Syst. Evol. Microbiol.">
        <title>The Global Catalogue of Microorganisms (GCM) 10K type strain sequencing project: providing services to taxonomists for standard genome sequencing and annotation.</title>
        <authorList>
            <consortium name="The Broad Institute Genomics Platform"/>
            <consortium name="The Broad Institute Genome Sequencing Center for Infectious Disease"/>
            <person name="Wu L."/>
            <person name="Ma J."/>
        </authorList>
    </citation>
    <scope>NUCLEOTIDE SEQUENCE [LARGE SCALE GENOMIC DNA]</scope>
    <source>
        <strain evidence="9 10">JCM 15313</strain>
    </source>
</reference>
<dbReference type="PANTHER" id="PTHR42751">
    <property type="entry name" value="SODIUM/HYDROGEN EXCHANGER FAMILY/TRKA DOMAIN PROTEIN"/>
    <property type="match status" value="1"/>
</dbReference>
<evidence type="ECO:0000256" key="5">
    <source>
        <dbReference type="ARBA" id="ARBA00022989"/>
    </source>
</evidence>
<evidence type="ECO:0000313" key="10">
    <source>
        <dbReference type="Proteomes" id="UP001501585"/>
    </source>
</evidence>
<feature type="transmembrane region" description="Helical" evidence="7">
    <location>
        <begin position="328"/>
        <end position="349"/>
    </location>
</feature>
<feature type="transmembrane region" description="Helical" evidence="7">
    <location>
        <begin position="117"/>
        <end position="140"/>
    </location>
</feature>
<feature type="transmembrane region" description="Helical" evidence="7">
    <location>
        <begin position="246"/>
        <end position="266"/>
    </location>
</feature>
<dbReference type="Proteomes" id="UP001501585">
    <property type="component" value="Unassembled WGS sequence"/>
</dbReference>
<dbReference type="PANTHER" id="PTHR42751:SF3">
    <property type="entry name" value="SODIUM_GLUTAMATE SYMPORTER"/>
    <property type="match status" value="1"/>
</dbReference>
<proteinExistence type="inferred from homology"/>
<evidence type="ECO:0000256" key="7">
    <source>
        <dbReference type="SAM" id="Phobius"/>
    </source>
</evidence>
<feature type="transmembrane region" description="Helical" evidence="7">
    <location>
        <begin position="146"/>
        <end position="167"/>
    </location>
</feature>
<dbReference type="InterPro" id="IPR038770">
    <property type="entry name" value="Na+/solute_symporter_sf"/>
</dbReference>
<dbReference type="Pfam" id="PF02148">
    <property type="entry name" value="zf-UBP"/>
    <property type="match status" value="1"/>
</dbReference>
<feature type="domain" description="UBP-type" evidence="8">
    <location>
        <begin position="605"/>
        <end position="698"/>
    </location>
</feature>
<keyword evidence="5 7" id="KW-1133">Transmembrane helix</keyword>
<evidence type="ECO:0000256" key="6">
    <source>
        <dbReference type="ARBA" id="ARBA00023136"/>
    </source>
</evidence>
<keyword evidence="3" id="KW-0813">Transport</keyword>
<evidence type="ECO:0000256" key="1">
    <source>
        <dbReference type="ARBA" id="ARBA00004141"/>
    </source>
</evidence>
<evidence type="ECO:0000256" key="2">
    <source>
        <dbReference type="ARBA" id="ARBA00005551"/>
    </source>
</evidence>
<dbReference type="Gene3D" id="3.40.50.720">
    <property type="entry name" value="NAD(P)-binding Rossmann-like Domain"/>
    <property type="match status" value="1"/>
</dbReference>
<dbReference type="SUPFAM" id="SSF51735">
    <property type="entry name" value="NAD(P)-binding Rossmann-fold domains"/>
    <property type="match status" value="1"/>
</dbReference>
<dbReference type="Gene3D" id="3.30.40.10">
    <property type="entry name" value="Zinc/RING finger domain, C3HC4 (zinc finger)"/>
    <property type="match status" value="1"/>
</dbReference>
<evidence type="ECO:0000259" key="8">
    <source>
        <dbReference type="PROSITE" id="PS50271"/>
    </source>
</evidence>
<sequence length="698" mass="72118">MRPCRGRAGGGGLVRLTWGSPRGLGVVGVRERGPAMMLAAGETPEFLGPVVALLCVAGLIGALCVRLRVVPIVGFLLAGVVADVGHVRAAADIGVMLLLFTIGIEFSLERLAKIRRYVLLGGSVQVVATVALTAAVVVAAGQDWRIGVFTGFLVALSSTAIVLKIVAAKGMTSRPTGQVAVGILIFQDLAVVVMVLLIPLLAGVTSPGAGGEEPWGIVRALGTAALVLTAVMVVARKVMPPLLERVARLCSPEIFLLTIVAIALGVAYLTSLAGVSDALGAFLAGMVLSESRHSAHALSEIMPLQILFSAVFFVSIGMLLDVGVVVELWWLVAVLALAVVAIKLAAGYLAASTLRVGAPTVVAGAFLLPQIGEFSFVLQQVGAASGMSPLGLGDQGAQLLVAVTVVLMTATPALAAVGERLARTVGVRQGHRAAVAPRDGAEHRPEQGRVLVSGWGPVAQYLGGYLRARGIPVTVTTLNPDLAAQAEAEGHRVVRGEVIKAGVLHDVGMDQVRLIVICEHSGEETTHIAEALRNVAPGVPIVARPVDSVDVSGLSGAGVTRVVDSQRAVAQPLTRTVLDVLGAEHLEVPRPDPTVVVDFAPDAAAACPHAEEIRPVLPKSPGCTTCLSRGRTDWVHLRICLTCGYVGCCDSSPGRHAQEHAGSVGHPIAVSAEPGEVWAWCFLDEAEIGPAQVDASTS</sequence>
<dbReference type="InterPro" id="IPR006153">
    <property type="entry name" value="Cation/H_exchanger_TM"/>
</dbReference>
<protein>
    <submittedName>
        <fullName evidence="9">Cation:proton antiporter</fullName>
    </submittedName>
</protein>
<feature type="transmembrane region" description="Helical" evidence="7">
    <location>
        <begin position="301"/>
        <end position="322"/>
    </location>
</feature>
<organism evidence="9 10">
    <name type="scientific">Nocardiopsis rhodophaea</name>
    <dbReference type="NCBI Taxonomy" id="280238"/>
    <lineage>
        <taxon>Bacteria</taxon>
        <taxon>Bacillati</taxon>
        <taxon>Actinomycetota</taxon>
        <taxon>Actinomycetes</taxon>
        <taxon>Streptosporangiales</taxon>
        <taxon>Nocardiopsidaceae</taxon>
        <taxon>Nocardiopsis</taxon>
    </lineage>
</organism>
<name>A0ABN2T1U3_9ACTN</name>
<accession>A0ABN2T1U3</accession>
<dbReference type="InterPro" id="IPR036291">
    <property type="entry name" value="NAD(P)-bd_dom_sf"/>
</dbReference>
<dbReference type="PROSITE" id="PS50271">
    <property type="entry name" value="ZF_UBP"/>
    <property type="match status" value="1"/>
</dbReference>
<keyword evidence="4 7" id="KW-0812">Transmembrane</keyword>
<keyword evidence="10" id="KW-1185">Reference proteome</keyword>
<feature type="transmembrane region" description="Helical" evidence="7">
    <location>
        <begin position="179"/>
        <end position="202"/>
    </location>
</feature>
<dbReference type="InterPro" id="IPR003148">
    <property type="entry name" value="RCK_N"/>
</dbReference>
<feature type="transmembrane region" description="Helical" evidence="7">
    <location>
        <begin position="89"/>
        <end position="108"/>
    </location>
</feature>
<comment type="caution">
    <text evidence="9">The sequence shown here is derived from an EMBL/GenBank/DDBJ whole genome shotgun (WGS) entry which is preliminary data.</text>
</comment>
<feature type="transmembrane region" description="Helical" evidence="7">
    <location>
        <begin position="397"/>
        <end position="418"/>
    </location>
</feature>
<gene>
    <name evidence="9" type="ORF">GCM10009799_24820</name>
</gene>
<keyword evidence="6 7" id="KW-0472">Membrane</keyword>
<comment type="similarity">
    <text evidence="2">Belongs to the monovalent cation:proton antiporter 2 (CPA2) transporter (TC 2.A.37) family.</text>
</comment>
<feature type="transmembrane region" description="Helical" evidence="7">
    <location>
        <begin position="214"/>
        <end position="234"/>
    </location>
</feature>
<dbReference type="Pfam" id="PF02254">
    <property type="entry name" value="TrkA_N"/>
    <property type="match status" value="1"/>
</dbReference>
<evidence type="ECO:0000313" key="9">
    <source>
        <dbReference type="EMBL" id="GAA1996887.1"/>
    </source>
</evidence>
<dbReference type="SUPFAM" id="SSF57850">
    <property type="entry name" value="RING/U-box"/>
    <property type="match status" value="1"/>
</dbReference>
<evidence type="ECO:0000256" key="4">
    <source>
        <dbReference type="ARBA" id="ARBA00022692"/>
    </source>
</evidence>